<dbReference type="SMART" id="SM00419">
    <property type="entry name" value="HTH_CRP"/>
    <property type="match status" value="1"/>
</dbReference>
<dbReference type="CDD" id="cd00038">
    <property type="entry name" value="CAP_ED"/>
    <property type="match status" value="1"/>
</dbReference>
<keyword evidence="2" id="KW-0238">DNA-binding</keyword>
<dbReference type="PROSITE" id="PS51063">
    <property type="entry name" value="HTH_CRP_2"/>
    <property type="match status" value="1"/>
</dbReference>
<dbReference type="GO" id="GO:0003700">
    <property type="term" value="F:DNA-binding transcription factor activity"/>
    <property type="evidence" value="ECO:0007669"/>
    <property type="project" value="TreeGrafter"/>
</dbReference>
<dbReference type="SUPFAM" id="SSF51206">
    <property type="entry name" value="cAMP-binding domain-like"/>
    <property type="match status" value="1"/>
</dbReference>
<dbReference type="PANTHER" id="PTHR24567">
    <property type="entry name" value="CRP FAMILY TRANSCRIPTIONAL REGULATORY PROTEIN"/>
    <property type="match status" value="1"/>
</dbReference>
<name>A0A512NPF0_9HYPH</name>
<dbReference type="InterPro" id="IPR018488">
    <property type="entry name" value="cNMP-bd_CS"/>
</dbReference>
<evidence type="ECO:0000313" key="6">
    <source>
        <dbReference type="EMBL" id="GEP60816.1"/>
    </source>
</evidence>
<dbReference type="InterPro" id="IPR014710">
    <property type="entry name" value="RmlC-like_jellyroll"/>
</dbReference>
<dbReference type="Proteomes" id="UP000321058">
    <property type="component" value="Unassembled WGS sequence"/>
</dbReference>
<comment type="caution">
    <text evidence="6">The sequence shown here is derived from an EMBL/GenBank/DDBJ whole genome shotgun (WGS) entry which is preliminary data.</text>
</comment>
<evidence type="ECO:0000256" key="3">
    <source>
        <dbReference type="ARBA" id="ARBA00023163"/>
    </source>
</evidence>
<dbReference type="Gene3D" id="2.60.120.10">
    <property type="entry name" value="Jelly Rolls"/>
    <property type="match status" value="1"/>
</dbReference>
<dbReference type="PANTHER" id="PTHR24567:SF74">
    <property type="entry name" value="HTH-TYPE TRANSCRIPTIONAL REGULATOR ARCR"/>
    <property type="match status" value="1"/>
</dbReference>
<dbReference type="OrthoDB" id="3182344at2"/>
<dbReference type="InterPro" id="IPR036390">
    <property type="entry name" value="WH_DNA-bd_sf"/>
</dbReference>
<organism evidence="6 7">
    <name type="scientific">Reyranella soli</name>
    <dbReference type="NCBI Taxonomy" id="1230389"/>
    <lineage>
        <taxon>Bacteria</taxon>
        <taxon>Pseudomonadati</taxon>
        <taxon>Pseudomonadota</taxon>
        <taxon>Alphaproteobacteria</taxon>
        <taxon>Hyphomicrobiales</taxon>
        <taxon>Reyranellaceae</taxon>
        <taxon>Reyranella</taxon>
    </lineage>
</organism>
<dbReference type="PROSITE" id="PS00889">
    <property type="entry name" value="CNMP_BINDING_2"/>
    <property type="match status" value="1"/>
</dbReference>
<keyword evidence="1" id="KW-0805">Transcription regulation</keyword>
<dbReference type="Pfam" id="PF00027">
    <property type="entry name" value="cNMP_binding"/>
    <property type="match status" value="1"/>
</dbReference>
<dbReference type="Pfam" id="PF13545">
    <property type="entry name" value="HTH_Crp_2"/>
    <property type="match status" value="1"/>
</dbReference>
<dbReference type="GO" id="GO:0003677">
    <property type="term" value="F:DNA binding"/>
    <property type="evidence" value="ECO:0007669"/>
    <property type="project" value="UniProtKB-KW"/>
</dbReference>
<feature type="domain" description="HTH crp-type" evidence="5">
    <location>
        <begin position="108"/>
        <end position="183"/>
    </location>
</feature>
<evidence type="ECO:0000256" key="2">
    <source>
        <dbReference type="ARBA" id="ARBA00023125"/>
    </source>
</evidence>
<feature type="domain" description="Cyclic nucleotide-binding" evidence="4">
    <location>
        <begin position="1"/>
        <end position="94"/>
    </location>
</feature>
<gene>
    <name evidence="6" type="primary">fnr</name>
    <name evidence="6" type="ORF">RSO01_79820</name>
</gene>
<dbReference type="InterPro" id="IPR018490">
    <property type="entry name" value="cNMP-bd_dom_sf"/>
</dbReference>
<accession>A0A512NPF0</accession>
<dbReference type="InterPro" id="IPR000595">
    <property type="entry name" value="cNMP-bd_dom"/>
</dbReference>
<evidence type="ECO:0000259" key="4">
    <source>
        <dbReference type="PROSITE" id="PS50042"/>
    </source>
</evidence>
<dbReference type="InterPro" id="IPR012318">
    <property type="entry name" value="HTH_CRP"/>
</dbReference>
<dbReference type="AlphaFoldDB" id="A0A512NPF0"/>
<protein>
    <submittedName>
        <fullName evidence="6">Crp/Fnr family transcriptional regulator</fullName>
    </submittedName>
</protein>
<dbReference type="SMART" id="SM00100">
    <property type="entry name" value="cNMP"/>
    <property type="match status" value="1"/>
</dbReference>
<dbReference type="PROSITE" id="PS50042">
    <property type="entry name" value="CNMP_BINDING_3"/>
    <property type="match status" value="1"/>
</dbReference>
<reference evidence="6 7" key="1">
    <citation type="submission" date="2019-07" db="EMBL/GenBank/DDBJ databases">
        <title>Whole genome shotgun sequence of Reyranella soli NBRC 108950.</title>
        <authorList>
            <person name="Hosoyama A."/>
            <person name="Uohara A."/>
            <person name="Ohji S."/>
            <person name="Ichikawa N."/>
        </authorList>
    </citation>
    <scope>NUCLEOTIDE SEQUENCE [LARGE SCALE GENOMIC DNA]</scope>
    <source>
        <strain evidence="6 7">NBRC 108950</strain>
    </source>
</reference>
<dbReference type="EMBL" id="BKAJ01000184">
    <property type="protein sequence ID" value="GEP60816.1"/>
    <property type="molecule type" value="Genomic_DNA"/>
</dbReference>
<evidence type="ECO:0000259" key="5">
    <source>
        <dbReference type="PROSITE" id="PS51063"/>
    </source>
</evidence>
<proteinExistence type="predicted"/>
<dbReference type="GO" id="GO:0005829">
    <property type="term" value="C:cytosol"/>
    <property type="evidence" value="ECO:0007669"/>
    <property type="project" value="TreeGrafter"/>
</dbReference>
<keyword evidence="7" id="KW-1185">Reference proteome</keyword>
<dbReference type="SUPFAM" id="SSF46785">
    <property type="entry name" value="Winged helix' DNA-binding domain"/>
    <property type="match status" value="1"/>
</dbReference>
<evidence type="ECO:0000256" key="1">
    <source>
        <dbReference type="ARBA" id="ARBA00023015"/>
    </source>
</evidence>
<evidence type="ECO:0000313" key="7">
    <source>
        <dbReference type="Proteomes" id="UP000321058"/>
    </source>
</evidence>
<sequence length="190" mass="20694">MFERGDAGDGCYWLRSGVLAVCVASATGEQRILAILGSGAIVGELAMIDGLPRSATVQALRDCELTFVSRAAFIEMLSRRPELYIDIVTTLAARLRQSDEDLAASSFLTVRARVARALLQFARQLGDEAGQGRVLIRHRMTQSDLAAMAGVARESVSRTLREWHRQKIVEGSSRTGYIVHKTSLESAAAE</sequence>
<keyword evidence="3" id="KW-0804">Transcription</keyword>
<dbReference type="InterPro" id="IPR050397">
    <property type="entry name" value="Env_Response_Regulators"/>
</dbReference>